<dbReference type="EMBL" id="MCGN01000010">
    <property type="protein sequence ID" value="ORY91977.1"/>
    <property type="molecule type" value="Genomic_DNA"/>
</dbReference>
<feature type="region of interest" description="Disordered" evidence="1">
    <location>
        <begin position="381"/>
        <end position="407"/>
    </location>
</feature>
<feature type="region of interest" description="Disordered" evidence="1">
    <location>
        <begin position="345"/>
        <end position="368"/>
    </location>
</feature>
<dbReference type="STRING" id="13706.A0A1X2H2E6"/>
<organism evidence="2 3">
    <name type="scientific">Syncephalastrum racemosum</name>
    <name type="common">Filamentous fungus</name>
    <dbReference type="NCBI Taxonomy" id="13706"/>
    <lineage>
        <taxon>Eukaryota</taxon>
        <taxon>Fungi</taxon>
        <taxon>Fungi incertae sedis</taxon>
        <taxon>Mucoromycota</taxon>
        <taxon>Mucoromycotina</taxon>
        <taxon>Mucoromycetes</taxon>
        <taxon>Mucorales</taxon>
        <taxon>Syncephalastraceae</taxon>
        <taxon>Syncephalastrum</taxon>
    </lineage>
</organism>
<reference evidence="2 3" key="1">
    <citation type="submission" date="2016-07" db="EMBL/GenBank/DDBJ databases">
        <title>Pervasive Adenine N6-methylation of Active Genes in Fungi.</title>
        <authorList>
            <consortium name="DOE Joint Genome Institute"/>
            <person name="Mondo S.J."/>
            <person name="Dannebaum R.O."/>
            <person name="Kuo R.C."/>
            <person name="Labutti K."/>
            <person name="Haridas S."/>
            <person name="Kuo A."/>
            <person name="Salamov A."/>
            <person name="Ahrendt S.R."/>
            <person name="Lipzen A."/>
            <person name="Sullivan W."/>
            <person name="Andreopoulos W.B."/>
            <person name="Clum A."/>
            <person name="Lindquist E."/>
            <person name="Daum C."/>
            <person name="Ramamoorthy G.K."/>
            <person name="Gryganskyi A."/>
            <person name="Culley D."/>
            <person name="Magnuson J.K."/>
            <person name="James T.Y."/>
            <person name="O'Malley M.A."/>
            <person name="Stajich J.E."/>
            <person name="Spatafora J.W."/>
            <person name="Visel A."/>
            <person name="Grigoriev I.V."/>
        </authorList>
    </citation>
    <scope>NUCLEOTIDE SEQUENCE [LARGE SCALE GENOMIC DNA]</scope>
    <source>
        <strain evidence="2 3">NRRL 2496</strain>
    </source>
</reference>
<dbReference type="InParanoid" id="A0A1X2H2E6"/>
<feature type="compositionally biased region" description="Low complexity" evidence="1">
    <location>
        <begin position="345"/>
        <end position="359"/>
    </location>
</feature>
<proteinExistence type="predicted"/>
<sequence>MAALEKQIKERDARLKQIELDAKQQRMEREARIEQLEDEVEDLKDEKAALELEVSMAEEKNQKLASLEEKETTIKKQDELLKHKDALIQDKERVIQEKDALIQDKDMVIKEKDAMIQRQESLLKRMQELASDIAKQAMAPHGTSPTSSSMAPTTPVALEPKKRKQQSVIEHHGSLELPQTKRNKRQSTEGPETAPSNPGRDPPTPDSMSSPPAPLSRAPSRRTSDASQTRSSSMTPPPPPLAPEAPAQSRNHTSGLVPPPPAVAPKADGKIKKRPLSKLEKFAGIRRNTKCAAAQVKELMQQKTALIAAGTAFSNRHTSSAPPLATAAMLPTEISSLSMANSSQAATASSSSTVAQGKAAPRKMRKRRASMKAFEDIFKKYPAPAPKAPTQEAQEEQPIAEQNKKDDKKDDILECLKKHLVEDVCKKPIDQIEKKLPFNSGSRLAPSRFNALCSALEFFYHHMRTMGNPVKNLSQIPEAERWGENKGVHIMAHPRFELREKKMAWYLYTLCATYKESAFYTKLMRWAGDQVYKTLQTGKTLLSCRFIRLMSMLAVSAHDEAALRVLCYDIPSCTPLKDAFFLPLLNVVLMAKGILKLKDPASEEDPVCEIIPKVIQSVTAEHCKSENAGDEGRAVYAIMAEFNDWPTLDNAKPINARLDEVVVLLREHGDSLKELMDTKKSFYSTLKSSMVRSVRLACIRHSSWKQVYNHYVREQFWPFLARGDLKPLAMELIGAAVELGIEAKGNRKKTSTEQKGVTFIRDSIHALLAQRIPLTADDAKTVAAGAMVLLRMDKHNPDRYQKDIDMIKAWIDDKHTRCVRYFLDVNTRKTLMNL</sequence>
<feature type="compositionally biased region" description="Low complexity" evidence="1">
    <location>
        <begin position="206"/>
        <end position="218"/>
    </location>
</feature>
<gene>
    <name evidence="2" type="ORF">BCR43DRAFT_76675</name>
</gene>
<dbReference type="OMA" id="MENIDAN"/>
<feature type="compositionally biased region" description="Polar residues" evidence="1">
    <location>
        <begin position="225"/>
        <end position="234"/>
    </location>
</feature>
<comment type="caution">
    <text evidence="2">The sequence shown here is derived from an EMBL/GenBank/DDBJ whole genome shotgun (WGS) entry which is preliminary data.</text>
</comment>
<evidence type="ECO:0000256" key="1">
    <source>
        <dbReference type="SAM" id="MobiDB-lite"/>
    </source>
</evidence>
<dbReference type="Proteomes" id="UP000242180">
    <property type="component" value="Unassembled WGS sequence"/>
</dbReference>
<dbReference type="AlphaFoldDB" id="A0A1X2H2E6"/>
<feature type="region of interest" description="Disordered" evidence="1">
    <location>
        <begin position="133"/>
        <end position="278"/>
    </location>
</feature>
<keyword evidence="3" id="KW-1185">Reference proteome</keyword>
<evidence type="ECO:0000313" key="2">
    <source>
        <dbReference type="EMBL" id="ORY91977.1"/>
    </source>
</evidence>
<name>A0A1X2H2E6_SYNRA</name>
<accession>A0A1X2H2E6</accession>
<dbReference type="OrthoDB" id="2238957at2759"/>
<evidence type="ECO:0000313" key="3">
    <source>
        <dbReference type="Proteomes" id="UP000242180"/>
    </source>
</evidence>
<protein>
    <submittedName>
        <fullName evidence="2">Uncharacterized protein</fullName>
    </submittedName>
</protein>
<feature type="compositionally biased region" description="Low complexity" evidence="1">
    <location>
        <begin position="388"/>
        <end position="401"/>
    </location>
</feature>
<feature type="compositionally biased region" description="Low complexity" evidence="1">
    <location>
        <begin position="143"/>
        <end position="155"/>
    </location>
</feature>